<dbReference type="InterPro" id="IPR040454">
    <property type="entry name" value="TF_IIIC_Tfc1/Sfc1"/>
</dbReference>
<feature type="compositionally biased region" description="Basic and acidic residues" evidence="5">
    <location>
        <begin position="203"/>
        <end position="214"/>
    </location>
</feature>
<feature type="compositionally biased region" description="Acidic residues" evidence="5">
    <location>
        <begin position="530"/>
        <end position="570"/>
    </location>
</feature>
<dbReference type="Pfam" id="PF09734">
    <property type="entry name" value="Tau95"/>
    <property type="match status" value="1"/>
</dbReference>
<feature type="region of interest" description="Disordered" evidence="5">
    <location>
        <begin position="488"/>
        <end position="581"/>
    </location>
</feature>
<feature type="compositionally biased region" description="Low complexity" evidence="5">
    <location>
        <begin position="503"/>
        <end position="514"/>
    </location>
</feature>
<dbReference type="FunCoup" id="A0A2G5CAC3">
    <property type="interactions" value="3038"/>
</dbReference>
<reference evidence="8 9" key="1">
    <citation type="submission" date="2017-09" db="EMBL/GenBank/DDBJ databases">
        <title>WGS assembly of Aquilegia coerulea Goldsmith.</title>
        <authorList>
            <person name="Hodges S."/>
            <person name="Kramer E."/>
            <person name="Nordborg M."/>
            <person name="Tomkins J."/>
            <person name="Borevitz J."/>
            <person name="Derieg N."/>
            <person name="Yan J."/>
            <person name="Mihaltcheva S."/>
            <person name="Hayes R.D."/>
            <person name="Rokhsar D."/>
        </authorList>
    </citation>
    <scope>NUCLEOTIDE SEQUENCE [LARGE SCALE GENOMIC DNA]</scope>
    <source>
        <strain evidence="9">cv. Goldsmith</strain>
    </source>
</reference>
<dbReference type="InParanoid" id="A0A2G5CAC3"/>
<dbReference type="GO" id="GO:0005634">
    <property type="term" value="C:nucleus"/>
    <property type="evidence" value="ECO:0007669"/>
    <property type="project" value="UniProtKB-SubCell"/>
</dbReference>
<evidence type="ECO:0000256" key="4">
    <source>
        <dbReference type="ARBA" id="ARBA00023242"/>
    </source>
</evidence>
<evidence type="ECO:0000259" key="7">
    <source>
        <dbReference type="Pfam" id="PF17682"/>
    </source>
</evidence>
<comment type="subcellular location">
    <subcellularLocation>
        <location evidence="1">Nucleus</location>
    </subcellularLocation>
</comment>
<feature type="domain" description="Transcription factor IIIC subunit Tfc1/Sfc1 triple barrel" evidence="7">
    <location>
        <begin position="20"/>
        <end position="186"/>
    </location>
</feature>
<proteinExistence type="predicted"/>
<accession>A0A2G5CAC3</accession>
<name>A0A2G5CAC3_AQUCA</name>
<keyword evidence="9" id="KW-1185">Reference proteome</keyword>
<evidence type="ECO:0000259" key="6">
    <source>
        <dbReference type="Pfam" id="PF09734"/>
    </source>
</evidence>
<dbReference type="GO" id="GO:0001003">
    <property type="term" value="F:RNA polymerase III type 2 promoter sequence-specific DNA binding"/>
    <property type="evidence" value="ECO:0007669"/>
    <property type="project" value="TreeGrafter"/>
</dbReference>
<evidence type="ECO:0000313" key="9">
    <source>
        <dbReference type="Proteomes" id="UP000230069"/>
    </source>
</evidence>
<keyword evidence="3" id="KW-0804">Transcription</keyword>
<feature type="compositionally biased region" description="Basic and acidic residues" evidence="5">
    <location>
        <begin position="488"/>
        <end position="499"/>
    </location>
</feature>
<dbReference type="GO" id="GO:0001002">
    <property type="term" value="F:RNA polymerase III type 1 promoter sequence-specific DNA binding"/>
    <property type="evidence" value="ECO:0007669"/>
    <property type="project" value="TreeGrafter"/>
</dbReference>
<dbReference type="InterPro" id="IPR041499">
    <property type="entry name" value="Tfc1/Sfc1_N"/>
</dbReference>
<gene>
    <name evidence="8" type="ORF">AQUCO_07200099v1</name>
</gene>
<feature type="region of interest" description="Disordered" evidence="5">
    <location>
        <begin position="195"/>
        <end position="214"/>
    </location>
</feature>
<dbReference type="OrthoDB" id="5598268at2759"/>
<feature type="region of interest" description="Disordered" evidence="5">
    <location>
        <begin position="105"/>
        <end position="130"/>
    </location>
</feature>
<feature type="compositionally biased region" description="Polar residues" evidence="5">
    <location>
        <begin position="105"/>
        <end position="125"/>
    </location>
</feature>
<feature type="region of interest" description="Disordered" evidence="5">
    <location>
        <begin position="598"/>
        <end position="635"/>
    </location>
</feature>
<dbReference type="Pfam" id="PF17682">
    <property type="entry name" value="Tau95_N"/>
    <property type="match status" value="1"/>
</dbReference>
<evidence type="ECO:0008006" key="10">
    <source>
        <dbReference type="Google" id="ProtNLM"/>
    </source>
</evidence>
<dbReference type="InterPro" id="IPR019136">
    <property type="entry name" value="TF_IIIC_su-5_HTH"/>
</dbReference>
<dbReference type="PANTHER" id="PTHR13230">
    <property type="entry name" value="GENERAL TRANSCRIPTION FACTOR IIIC, POLYPEPTIDE 5"/>
    <property type="match status" value="1"/>
</dbReference>
<dbReference type="InterPro" id="IPR042536">
    <property type="entry name" value="TFIIIC_tauA_Sfc1"/>
</dbReference>
<dbReference type="AlphaFoldDB" id="A0A2G5CAC3"/>
<evidence type="ECO:0000256" key="5">
    <source>
        <dbReference type="SAM" id="MobiDB-lite"/>
    </source>
</evidence>
<protein>
    <recommendedName>
        <fullName evidence="10">Transcription factor IIIC subunit 5 HTH domain-containing protein</fullName>
    </recommendedName>
</protein>
<dbReference type="Proteomes" id="UP000230069">
    <property type="component" value="Unassembled WGS sequence"/>
</dbReference>
<evidence type="ECO:0000256" key="2">
    <source>
        <dbReference type="ARBA" id="ARBA00023125"/>
    </source>
</evidence>
<dbReference type="STRING" id="218851.A0A2G5CAC3"/>
<keyword evidence="4" id="KW-0539">Nucleus</keyword>
<dbReference type="GO" id="GO:0006384">
    <property type="term" value="P:transcription initiation at RNA polymerase III promoter"/>
    <property type="evidence" value="ECO:0007669"/>
    <property type="project" value="InterPro"/>
</dbReference>
<evidence type="ECO:0000313" key="8">
    <source>
        <dbReference type="EMBL" id="PIA28219.1"/>
    </source>
</evidence>
<dbReference type="EMBL" id="KZ305089">
    <property type="protein sequence ID" value="PIA28219.1"/>
    <property type="molecule type" value="Genomic_DNA"/>
</dbReference>
<evidence type="ECO:0000256" key="3">
    <source>
        <dbReference type="ARBA" id="ARBA00023163"/>
    </source>
</evidence>
<dbReference type="PANTHER" id="PTHR13230:SF5">
    <property type="entry name" value="GENERAL TRANSCRIPTION FACTOR 3C POLYPEPTIDE 5"/>
    <property type="match status" value="1"/>
</dbReference>
<dbReference type="Gene3D" id="3.30.200.160">
    <property type="entry name" value="TFIIIC, subcomplex tauA, subunit Sfc1, barrel domain"/>
    <property type="match status" value="1"/>
</dbReference>
<feature type="compositionally biased region" description="Basic and acidic residues" evidence="5">
    <location>
        <begin position="517"/>
        <end position="529"/>
    </location>
</feature>
<keyword evidence="2" id="KW-0238">DNA-binding</keyword>
<organism evidence="8 9">
    <name type="scientific">Aquilegia coerulea</name>
    <name type="common">Rocky mountain columbine</name>
    <dbReference type="NCBI Taxonomy" id="218851"/>
    <lineage>
        <taxon>Eukaryota</taxon>
        <taxon>Viridiplantae</taxon>
        <taxon>Streptophyta</taxon>
        <taxon>Embryophyta</taxon>
        <taxon>Tracheophyta</taxon>
        <taxon>Spermatophyta</taxon>
        <taxon>Magnoliopsida</taxon>
        <taxon>Ranunculales</taxon>
        <taxon>Ranunculaceae</taxon>
        <taxon>Thalictroideae</taxon>
        <taxon>Aquilegia</taxon>
    </lineage>
</organism>
<feature type="domain" description="Transcription factor IIIC subunit 5 HTH" evidence="6">
    <location>
        <begin position="225"/>
        <end position="375"/>
    </location>
</feature>
<evidence type="ECO:0000256" key="1">
    <source>
        <dbReference type="ARBA" id="ARBA00004123"/>
    </source>
</evidence>
<sequence length="635" mass="72433">MGVVKDGTVSGILPENVGFAVHYPGYPSSTSRAIATLGGSEGILKTRSVSSEPLELRFRPEDPYSHPAFGYLHPCSNLLLKISKQKINGDQDVVLSKRVPECSLTNQESSESKNCLPENVNNPHESTVPDDALDAVKKDNQPRIEEAELVELSADIVARVSEELSADIVARVSEAYHFNGMVDYQHVVAVHAQAGKNKNKKRDRAEVEPYSEKGPMDIDQEDVMILVPPLFSPKDVPEKIVLKPSATINSKKKLEAIVEQRWEMQIEPCLAIDFNIKEIPRKVNWEDRITRGSDHWNLQMAVSTLFDERPIWPTLSLNHHLLDKGVTLGAHLLRRLLFRTAYYFSTGPYRRLWIRKGYDPRKDPESRVYQRIDFRVPPPLRYIDENSTDKLKRTWKDLCTFRVFPCKSQISLQLFELVDDYIQEEIRKPPEQTCSFSTGWFSSYVLESLRLRIAVRFLSIYPKMGAESFLKSASVRFEKSKRAHAFKKDVRPKEVEHQQINKVSESSSHVSEVSPAKLKDTDLGHNDGKDESDDVENNDGYDDIEEEEEEDEEEELDDYEPYQVDADDGDVPLHPFPYSVGENMSKNYLQELFGSFPTTEASRNKDPEAEGSYAEYQIFEQDSGDNNNDSDDEDC</sequence>
<dbReference type="GO" id="GO:0000127">
    <property type="term" value="C:transcription factor TFIIIC complex"/>
    <property type="evidence" value="ECO:0007669"/>
    <property type="project" value="InterPro"/>
</dbReference>